<keyword evidence="3" id="KW-1185">Reference proteome</keyword>
<feature type="region of interest" description="Disordered" evidence="1">
    <location>
        <begin position="881"/>
        <end position="920"/>
    </location>
</feature>
<name>A0ABP9Y0J6_9FUNG</name>
<gene>
    <name evidence="2" type="ORF">HPULCUR_005957</name>
</gene>
<dbReference type="EMBL" id="BAABUJ010000016">
    <property type="protein sequence ID" value="GAA5800522.1"/>
    <property type="molecule type" value="Genomic_DNA"/>
</dbReference>
<reference evidence="2 3" key="1">
    <citation type="submission" date="2024-04" db="EMBL/GenBank/DDBJ databases">
        <title>genome sequences of Mucor flavus KT1a and Helicostylum pulchrum KT1b strains isolation_sourced from the surface of a dry-aged beef.</title>
        <authorList>
            <person name="Toyotome T."/>
            <person name="Hosono M."/>
            <person name="Torimaru M."/>
            <person name="Fukuda K."/>
            <person name="Mikami N."/>
        </authorList>
    </citation>
    <scope>NUCLEOTIDE SEQUENCE [LARGE SCALE GENOMIC DNA]</scope>
    <source>
        <strain evidence="2 3">KT1b</strain>
    </source>
</reference>
<evidence type="ECO:0000313" key="2">
    <source>
        <dbReference type="EMBL" id="GAA5800522.1"/>
    </source>
</evidence>
<evidence type="ECO:0000256" key="1">
    <source>
        <dbReference type="SAM" id="MobiDB-lite"/>
    </source>
</evidence>
<feature type="compositionally biased region" description="Low complexity" evidence="1">
    <location>
        <begin position="343"/>
        <end position="355"/>
    </location>
</feature>
<organism evidence="2 3">
    <name type="scientific">Helicostylum pulchrum</name>
    <dbReference type="NCBI Taxonomy" id="562976"/>
    <lineage>
        <taxon>Eukaryota</taxon>
        <taxon>Fungi</taxon>
        <taxon>Fungi incertae sedis</taxon>
        <taxon>Mucoromycota</taxon>
        <taxon>Mucoromycotina</taxon>
        <taxon>Mucoromycetes</taxon>
        <taxon>Mucorales</taxon>
        <taxon>Mucorineae</taxon>
        <taxon>Mucoraceae</taxon>
        <taxon>Helicostylum</taxon>
    </lineage>
</organism>
<feature type="region of interest" description="Disordered" evidence="1">
    <location>
        <begin position="808"/>
        <end position="868"/>
    </location>
</feature>
<accession>A0ABP9Y0J6</accession>
<feature type="region of interest" description="Disordered" evidence="1">
    <location>
        <begin position="477"/>
        <end position="498"/>
    </location>
</feature>
<feature type="compositionally biased region" description="Basic and acidic residues" evidence="1">
    <location>
        <begin position="900"/>
        <end position="909"/>
    </location>
</feature>
<sequence>MSLGNSTNVIMNSQDNVSDWNNEEDLLMSDFSIDLSLDDIPNFTIEQLLDLDIPFKPEQSTNHNDNSDDMFGSDDDILQALEHDPSWSIANEPNYGQPTQTQAYSEIKTAERLDSSNNSVENIDACMSNLDIIKNDSQTFFATQSITEQEITSFIQEDTSMDDVSTDICSQKIQSLDLIEEPVTSVTPLPQLETPVSSTITPSSPILTRSSRPGISLRKRNAIQLQPFTLENAQYKKLIAGDWTKSNLKDVVNIKQTPNDKDTDTDFIPFDTQLVDEPTDEISAHELESLGVYCNKPELDKKIQKKNSLIPSAPRTIASSASRSQKNNTSVEPSSFRAQETLASTSASIASSSSIPERTCPPLTELFSKNPTSIEYPEELQKYGLDKLVLPRTNKLKTKKVITFTTKRKSSKGKERSTLSRNAELPNTDIFAFDFNPKAIPRPLPTIDSSIPAEDPENESDEEVVFRRPRLNKRKVLISDSEEEDGEEEEEEAEPMTEEQLNSIFAFPTEPLEPQQVKTYGVKTGSSSSSSSSAIPILDDGFEYRDQKRQRMDIRDLQAKSLKNVLPASYIKLNQKKLEEEFRNRRLAKNTRSHATSSTVMSKKDSSRISRNAEDIFAAFREDTDDEVDNNNSIDQHIRGSNVSTRNHDDTIIIDNSESFYYDDDGEDGFLFDHGIGIDDNDSMIDYSDRISYDRDAITNRGETVNYSYDSENIFGTDDGMEYDYEDDNGMVYENNTISHHGIIDHADRVDNSSRIDTYFIPEYRNSASTSSITRIDTATLSPTSQNAFMHNASVDQSQAIEFDRISRQSIQSTGNKRSIQSAGTSRRPIAKSSATNARPTNRNTGRAKPTSTTTTKRKRRPKKTMDDIYVHKPYFLSPMFNRGSGRANETGGRGNGHSRGSETRENHRANNVNNNDNVFHRDDLPRKAFDDIYMNTKRQSKYYSSDGIYIGNYDISDYLNRNVVHKDSTNRAVPIYSLDEVIKRVHDLKSSDLQGIIGLRDTVYIHRQLIVPLISKNPKEKCTYPQFKESHSDLILFGKRYYWKQINSEGTHIINDLFAKVFQDILHFCRNDKYSPVVNEFGDLPDHEYFYIFVSLCLTQWVPILPVKEQNELILFLTYHVRSLAYSLTKLAEIRQHEKIGWKPIVKLLLYLLDWTCRLELLHMDRTIWSVIELSQTIMDVLVYIGYERVKKENNQYLIEAWICLILIMSVSNRKHGYHLNETIFVNQINSSIQRKSGKLASYEYKKRRTIKFWAETLDYILNKHTIF</sequence>
<proteinExistence type="predicted"/>
<evidence type="ECO:0000313" key="3">
    <source>
        <dbReference type="Proteomes" id="UP001476247"/>
    </source>
</evidence>
<feature type="compositionally biased region" description="Acidic residues" evidence="1">
    <location>
        <begin position="480"/>
        <end position="497"/>
    </location>
</feature>
<feature type="region of interest" description="Disordered" evidence="1">
    <location>
        <begin position="305"/>
        <end position="363"/>
    </location>
</feature>
<feature type="compositionally biased region" description="Polar residues" evidence="1">
    <location>
        <begin position="833"/>
        <end position="845"/>
    </location>
</feature>
<protein>
    <submittedName>
        <fullName evidence="2">Uncharacterized protein</fullName>
    </submittedName>
</protein>
<feature type="region of interest" description="Disordered" evidence="1">
    <location>
        <begin position="446"/>
        <end position="465"/>
    </location>
</feature>
<feature type="compositionally biased region" description="Polar residues" evidence="1">
    <location>
        <begin position="808"/>
        <end position="825"/>
    </location>
</feature>
<feature type="compositionally biased region" description="Acidic residues" evidence="1">
    <location>
        <begin position="454"/>
        <end position="463"/>
    </location>
</feature>
<dbReference type="Proteomes" id="UP001476247">
    <property type="component" value="Unassembled WGS sequence"/>
</dbReference>
<comment type="caution">
    <text evidence="2">The sequence shown here is derived from an EMBL/GenBank/DDBJ whole genome shotgun (WGS) entry which is preliminary data.</text>
</comment>
<feature type="compositionally biased region" description="Polar residues" evidence="1">
    <location>
        <begin position="317"/>
        <end position="342"/>
    </location>
</feature>